<feature type="non-terminal residue" evidence="1">
    <location>
        <position position="1"/>
    </location>
</feature>
<proteinExistence type="predicted"/>
<dbReference type="OrthoDB" id="5936192at2759"/>
<feature type="non-terminal residue" evidence="1">
    <location>
        <position position="88"/>
    </location>
</feature>
<organism evidence="1 2">
    <name type="scientific">Trichinella zimbabwensis</name>
    <dbReference type="NCBI Taxonomy" id="268475"/>
    <lineage>
        <taxon>Eukaryota</taxon>
        <taxon>Metazoa</taxon>
        <taxon>Ecdysozoa</taxon>
        <taxon>Nematoda</taxon>
        <taxon>Enoplea</taxon>
        <taxon>Dorylaimia</taxon>
        <taxon>Trichinellida</taxon>
        <taxon>Trichinellidae</taxon>
        <taxon>Trichinella</taxon>
    </lineage>
</organism>
<accession>A0A0V1GR09</accession>
<dbReference type="Proteomes" id="UP000055024">
    <property type="component" value="Unassembled WGS sequence"/>
</dbReference>
<gene>
    <name evidence="1" type="ORF">T11_11602</name>
</gene>
<comment type="caution">
    <text evidence="1">The sequence shown here is derived from an EMBL/GenBank/DDBJ whole genome shotgun (WGS) entry which is preliminary data.</text>
</comment>
<dbReference type="EMBL" id="JYDP01000492">
    <property type="protein sequence ID" value="KRZ00403.1"/>
    <property type="molecule type" value="Genomic_DNA"/>
</dbReference>
<keyword evidence="2" id="KW-1185">Reference proteome</keyword>
<dbReference type="AlphaFoldDB" id="A0A0V1GR09"/>
<evidence type="ECO:0000313" key="2">
    <source>
        <dbReference type="Proteomes" id="UP000055024"/>
    </source>
</evidence>
<evidence type="ECO:0000313" key="1">
    <source>
        <dbReference type="EMBL" id="KRZ00403.1"/>
    </source>
</evidence>
<name>A0A0V1GR09_9BILA</name>
<protein>
    <submittedName>
        <fullName evidence="1">Uncharacterized protein</fullName>
    </submittedName>
</protein>
<sequence length="88" mass="9763">LGTGRTLQCTLANFSAASISEWCSNCHINPQCKTNNRTSPLPVCLYPPTGHWQNTAMHVLKLPYQPTVEYEQADVSTANLPFHFSIIS</sequence>
<reference evidence="1 2" key="1">
    <citation type="submission" date="2015-01" db="EMBL/GenBank/DDBJ databases">
        <title>Evolution of Trichinella species and genotypes.</title>
        <authorList>
            <person name="Korhonen P.K."/>
            <person name="Edoardo P."/>
            <person name="Giuseppe L.R."/>
            <person name="Gasser R.B."/>
        </authorList>
    </citation>
    <scope>NUCLEOTIDE SEQUENCE [LARGE SCALE GENOMIC DNA]</scope>
    <source>
        <strain evidence="1">ISS1029</strain>
    </source>
</reference>